<feature type="compositionally biased region" description="Low complexity" evidence="1">
    <location>
        <begin position="58"/>
        <end position="88"/>
    </location>
</feature>
<reference evidence="3 4" key="1">
    <citation type="journal article" date="2012" name="BMC Genomics">
        <title>Tools to kill: Genome of one of the most destructive plant pathogenic fungi Macrophomina phaseolina.</title>
        <authorList>
            <person name="Islam M.S."/>
            <person name="Haque M.S."/>
            <person name="Islam M.M."/>
            <person name="Emdad E.M."/>
            <person name="Halim A."/>
            <person name="Hossen Q.M.M."/>
            <person name="Hossain M.Z."/>
            <person name="Ahmed B."/>
            <person name="Rahim S."/>
            <person name="Rahman M.S."/>
            <person name="Alam M.M."/>
            <person name="Hou S."/>
            <person name="Wan X."/>
            <person name="Saito J.A."/>
            <person name="Alam M."/>
        </authorList>
    </citation>
    <scope>NUCLEOTIDE SEQUENCE [LARGE SCALE GENOMIC DNA]</scope>
    <source>
        <strain evidence="3 4">MS6</strain>
    </source>
</reference>
<dbReference type="PANTHER" id="PTHR11538">
    <property type="entry name" value="PHENYLALANYL-TRNA SYNTHETASE"/>
    <property type="match status" value="1"/>
</dbReference>
<dbReference type="PANTHER" id="PTHR11538:SF26">
    <property type="entry name" value="FERREDOXIN-FOLD ANTICODON-BINDING DOMAIN-CONTAINING PROTEIN 1"/>
    <property type="match status" value="1"/>
</dbReference>
<dbReference type="InterPro" id="IPR019446">
    <property type="entry name" value="BMT5-like"/>
</dbReference>
<dbReference type="InParanoid" id="K2SGG1"/>
<proteinExistence type="predicted"/>
<dbReference type="eggNOG" id="KOG4174">
    <property type="taxonomic scope" value="Eukaryota"/>
</dbReference>
<evidence type="ECO:0000256" key="1">
    <source>
        <dbReference type="SAM" id="MobiDB-lite"/>
    </source>
</evidence>
<dbReference type="AlphaFoldDB" id="K2SGG1"/>
<dbReference type="HOGENOM" id="CLU_035438_0_0_1"/>
<sequence>MARKKSKPWLEKGRANRLAGTPCAGTKRAATANTPKQSQNKLPEFQKSQPPKKKQKKPAASPAAATTTAEPPNTTTSSSSSYSAADAPPAAYDSAKASAATATTIIPFDPNERILLVGDGDFSFARSIVEHHGCADVLATSYDDRDTLLQKYPQAAANIAYLEAEGQRVAFGVDATKLGACKEVKKGGMGDGLVEEREAGGGRSGGWDRIIFNFPHVGGKSTDVNRQVRYNQGMTQHSSLSLPPPPSVGRKQAVTEHEIINTELLVSFFTSALPHLSPHPAPASPVSAHPTILVTLFEGEPYTLWNIKDLARHVGLRVQRSFRFRADAYPGYKHARTLGNVEGERGGKWRGEEREARTFIFEAGDAAAGKANGRNGADGAAAAGKKRKKGGDESESDDD</sequence>
<dbReference type="GO" id="GO:0005737">
    <property type="term" value="C:cytoplasm"/>
    <property type="evidence" value="ECO:0007669"/>
    <property type="project" value="TreeGrafter"/>
</dbReference>
<accession>K2SGG1</accession>
<evidence type="ECO:0000313" key="4">
    <source>
        <dbReference type="Proteomes" id="UP000007129"/>
    </source>
</evidence>
<dbReference type="EMBL" id="AHHD01000288">
    <property type="protein sequence ID" value="EKG15925.1"/>
    <property type="molecule type" value="Genomic_DNA"/>
</dbReference>
<dbReference type="STRING" id="1126212.K2SGG1"/>
<dbReference type="FunCoup" id="K2SGG1">
    <property type="interactions" value="201"/>
</dbReference>
<dbReference type="VEuPathDB" id="FungiDB:MPH_06891"/>
<dbReference type="Proteomes" id="UP000007129">
    <property type="component" value="Unassembled WGS sequence"/>
</dbReference>
<organism evidence="3 4">
    <name type="scientific">Macrophomina phaseolina (strain MS6)</name>
    <name type="common">Charcoal rot fungus</name>
    <dbReference type="NCBI Taxonomy" id="1126212"/>
    <lineage>
        <taxon>Eukaryota</taxon>
        <taxon>Fungi</taxon>
        <taxon>Dikarya</taxon>
        <taxon>Ascomycota</taxon>
        <taxon>Pezizomycotina</taxon>
        <taxon>Dothideomycetes</taxon>
        <taxon>Dothideomycetes incertae sedis</taxon>
        <taxon>Botryosphaeriales</taxon>
        <taxon>Botryosphaeriaceae</taxon>
        <taxon>Macrophomina</taxon>
    </lineage>
</organism>
<feature type="region of interest" description="Disordered" evidence="1">
    <location>
        <begin position="368"/>
        <end position="399"/>
    </location>
</feature>
<evidence type="ECO:0000259" key="2">
    <source>
        <dbReference type="Pfam" id="PF10354"/>
    </source>
</evidence>
<dbReference type="OrthoDB" id="273345at2759"/>
<feature type="compositionally biased region" description="Low complexity" evidence="1">
    <location>
        <begin position="368"/>
        <end position="383"/>
    </location>
</feature>
<dbReference type="GO" id="GO:0070475">
    <property type="term" value="P:rRNA base methylation"/>
    <property type="evidence" value="ECO:0007669"/>
    <property type="project" value="InterPro"/>
</dbReference>
<dbReference type="GO" id="GO:0070042">
    <property type="term" value="F:rRNA (uridine-N3-)-methyltransferase activity"/>
    <property type="evidence" value="ECO:0007669"/>
    <property type="project" value="InterPro"/>
</dbReference>
<feature type="domain" description="25S rRNA (uridine-N(3))-methyltransferase BMT5-like" evidence="2">
    <location>
        <begin position="115"/>
        <end position="235"/>
    </location>
</feature>
<gene>
    <name evidence="3" type="ORF">MPH_06891</name>
</gene>
<comment type="caution">
    <text evidence="3">The sequence shown here is derived from an EMBL/GenBank/DDBJ whole genome shotgun (WGS) entry which is preliminary data.</text>
</comment>
<protein>
    <recommendedName>
        <fullName evidence="2">25S rRNA (uridine-N(3))-methyltransferase BMT5-like domain-containing protein</fullName>
    </recommendedName>
</protein>
<evidence type="ECO:0000313" key="3">
    <source>
        <dbReference type="EMBL" id="EKG15925.1"/>
    </source>
</evidence>
<feature type="domain" description="25S rRNA (uridine-N(3))-methyltransferase BMT5-like" evidence="2">
    <location>
        <begin position="246"/>
        <end position="336"/>
    </location>
</feature>
<dbReference type="Pfam" id="PF10354">
    <property type="entry name" value="BMT5-like"/>
    <property type="match status" value="2"/>
</dbReference>
<feature type="region of interest" description="Disordered" evidence="1">
    <location>
        <begin position="1"/>
        <end position="88"/>
    </location>
</feature>
<feature type="compositionally biased region" description="Polar residues" evidence="1">
    <location>
        <begin position="31"/>
        <end position="41"/>
    </location>
</feature>
<name>K2SGG1_MACPH</name>